<sequence>MARVLRSNQENTSCILVLHCQTVATSSSNSRDERNWIADRQSCTTLHLHRPINSNHDHAWYSRNAGDGGAENGLLFTDPATEKTTTTIHGGGLANSEGGKPNLKQPAPPFMQVKNNRGGAPAVKGEAEGGDGSHLVASTGGVSYILSDLGLELK</sequence>
<proteinExistence type="predicted"/>
<accession>A0A392PCA6</accession>
<protein>
    <submittedName>
        <fullName evidence="2">Uncharacterized protein</fullName>
    </submittedName>
</protein>
<evidence type="ECO:0000313" key="2">
    <source>
        <dbReference type="EMBL" id="MCI09414.1"/>
    </source>
</evidence>
<evidence type="ECO:0000313" key="3">
    <source>
        <dbReference type="Proteomes" id="UP000265520"/>
    </source>
</evidence>
<dbReference type="EMBL" id="LXQA010072556">
    <property type="protein sequence ID" value="MCI09414.1"/>
    <property type="molecule type" value="Genomic_DNA"/>
</dbReference>
<dbReference type="Proteomes" id="UP000265520">
    <property type="component" value="Unassembled WGS sequence"/>
</dbReference>
<dbReference type="AlphaFoldDB" id="A0A392PCA6"/>
<feature type="region of interest" description="Disordered" evidence="1">
    <location>
        <begin position="83"/>
        <end position="107"/>
    </location>
</feature>
<feature type="non-terminal residue" evidence="2">
    <location>
        <position position="154"/>
    </location>
</feature>
<evidence type="ECO:0000256" key="1">
    <source>
        <dbReference type="SAM" id="MobiDB-lite"/>
    </source>
</evidence>
<reference evidence="2 3" key="1">
    <citation type="journal article" date="2018" name="Front. Plant Sci.">
        <title>Red Clover (Trifolium pratense) and Zigzag Clover (T. medium) - A Picture of Genomic Similarities and Differences.</title>
        <authorList>
            <person name="Dluhosova J."/>
            <person name="Istvanek J."/>
            <person name="Nedelnik J."/>
            <person name="Repkova J."/>
        </authorList>
    </citation>
    <scope>NUCLEOTIDE SEQUENCE [LARGE SCALE GENOMIC DNA]</scope>
    <source>
        <strain evidence="3">cv. 10/8</strain>
        <tissue evidence="2">Leaf</tissue>
    </source>
</reference>
<name>A0A392PCA6_9FABA</name>
<comment type="caution">
    <text evidence="2">The sequence shown here is derived from an EMBL/GenBank/DDBJ whole genome shotgun (WGS) entry which is preliminary data.</text>
</comment>
<organism evidence="2 3">
    <name type="scientific">Trifolium medium</name>
    <dbReference type="NCBI Taxonomy" id="97028"/>
    <lineage>
        <taxon>Eukaryota</taxon>
        <taxon>Viridiplantae</taxon>
        <taxon>Streptophyta</taxon>
        <taxon>Embryophyta</taxon>
        <taxon>Tracheophyta</taxon>
        <taxon>Spermatophyta</taxon>
        <taxon>Magnoliopsida</taxon>
        <taxon>eudicotyledons</taxon>
        <taxon>Gunneridae</taxon>
        <taxon>Pentapetalae</taxon>
        <taxon>rosids</taxon>
        <taxon>fabids</taxon>
        <taxon>Fabales</taxon>
        <taxon>Fabaceae</taxon>
        <taxon>Papilionoideae</taxon>
        <taxon>50 kb inversion clade</taxon>
        <taxon>NPAAA clade</taxon>
        <taxon>Hologalegina</taxon>
        <taxon>IRL clade</taxon>
        <taxon>Trifolieae</taxon>
        <taxon>Trifolium</taxon>
    </lineage>
</organism>
<keyword evidence="3" id="KW-1185">Reference proteome</keyword>